<dbReference type="RefSeq" id="WP_046521346.1">
    <property type="nucleotide sequence ID" value="NZ_LAVS01000096.1"/>
</dbReference>
<comment type="caution">
    <text evidence="2">The sequence shown here is derived from an EMBL/GenBank/DDBJ whole genome shotgun (WGS) entry which is preliminary data.</text>
</comment>
<protein>
    <submittedName>
        <fullName evidence="2">Prepilin-type N-terminal cleavage/methylation domain-containing protein</fullName>
    </submittedName>
</protein>
<accession>A0A3P3QJN8</accession>
<evidence type="ECO:0000313" key="2">
    <source>
        <dbReference type="EMBL" id="RRJ21371.1"/>
    </source>
</evidence>
<dbReference type="Pfam" id="PF07963">
    <property type="entry name" value="N_methyl"/>
    <property type="match status" value="1"/>
</dbReference>
<proteinExistence type="predicted"/>
<keyword evidence="1" id="KW-0812">Transmembrane</keyword>
<organism evidence="2 3">
    <name type="scientific">Rheinheimera mesophila</name>
    <dbReference type="NCBI Taxonomy" id="1547515"/>
    <lineage>
        <taxon>Bacteria</taxon>
        <taxon>Pseudomonadati</taxon>
        <taxon>Pseudomonadota</taxon>
        <taxon>Gammaproteobacteria</taxon>
        <taxon>Chromatiales</taxon>
        <taxon>Chromatiaceae</taxon>
        <taxon>Rheinheimera</taxon>
    </lineage>
</organism>
<feature type="transmembrane region" description="Helical" evidence="1">
    <location>
        <begin position="12"/>
        <end position="37"/>
    </location>
</feature>
<keyword evidence="1" id="KW-0472">Membrane</keyword>
<dbReference type="OrthoDB" id="5593857at2"/>
<dbReference type="EMBL" id="RRCF01000002">
    <property type="protein sequence ID" value="RRJ21371.1"/>
    <property type="molecule type" value="Genomic_DNA"/>
</dbReference>
<dbReference type="PROSITE" id="PS00409">
    <property type="entry name" value="PROKAR_NTER_METHYL"/>
    <property type="match status" value="1"/>
</dbReference>
<evidence type="ECO:0000256" key="1">
    <source>
        <dbReference type="SAM" id="Phobius"/>
    </source>
</evidence>
<sequence length="215" mass="23261">MQLKKYSAGFTLIEIIIGIVVLAIALVVITSALGPLYKRSSDPWHQVRAAELGQSFLNEIMARAFDEASDKAGGEYRCDAEAGTEPEPGATSCNNLLLLSDAPVLACRDQQPCEQTGGCSAWREETVRTSFDDVDDFHAYVGTGADIANVLGSGNEEADEALASYYQSYKICVDVRYAGTELSVTTNERRAKKITVSIVTPAGEQVDFSAYKGNW</sequence>
<keyword evidence="3" id="KW-1185">Reference proteome</keyword>
<keyword evidence="1" id="KW-1133">Transmembrane helix</keyword>
<reference evidence="2 3" key="1">
    <citation type="submission" date="2018-11" db="EMBL/GenBank/DDBJ databases">
        <title>Draft genome analysis of Rheinheimera mesophila isolated from an industrial waste site.</title>
        <authorList>
            <person name="Yu Q."/>
            <person name="Qi Y."/>
            <person name="Zhang H."/>
            <person name="Lu Y."/>
            <person name="Pu J."/>
        </authorList>
    </citation>
    <scope>NUCLEOTIDE SEQUENCE [LARGE SCALE GENOMIC DNA]</scope>
    <source>
        <strain evidence="2 3">IITR13</strain>
    </source>
</reference>
<gene>
    <name evidence="2" type="ORF">EIK76_10870</name>
</gene>
<dbReference type="NCBIfam" id="TIGR02532">
    <property type="entry name" value="IV_pilin_GFxxxE"/>
    <property type="match status" value="1"/>
</dbReference>
<dbReference type="AlphaFoldDB" id="A0A3P3QJN8"/>
<evidence type="ECO:0000313" key="3">
    <source>
        <dbReference type="Proteomes" id="UP000276260"/>
    </source>
</evidence>
<dbReference type="Proteomes" id="UP000276260">
    <property type="component" value="Unassembled WGS sequence"/>
</dbReference>
<name>A0A3P3QJN8_9GAMM</name>
<dbReference type="InterPro" id="IPR012902">
    <property type="entry name" value="N_methyl_site"/>
</dbReference>